<keyword evidence="4 6" id="KW-0472">Membrane</keyword>
<evidence type="ECO:0000313" key="8">
    <source>
        <dbReference type="EMBL" id="GAA0227403.1"/>
    </source>
</evidence>
<feature type="transmembrane region" description="Helical" evidence="6">
    <location>
        <begin position="26"/>
        <end position="44"/>
    </location>
</feature>
<feature type="transmembrane region" description="Helical" evidence="6">
    <location>
        <begin position="75"/>
        <end position="94"/>
    </location>
</feature>
<organism evidence="8 9">
    <name type="scientific">Cryptosporangium japonicum</name>
    <dbReference type="NCBI Taxonomy" id="80872"/>
    <lineage>
        <taxon>Bacteria</taxon>
        <taxon>Bacillati</taxon>
        <taxon>Actinomycetota</taxon>
        <taxon>Actinomycetes</taxon>
        <taxon>Cryptosporangiales</taxon>
        <taxon>Cryptosporangiaceae</taxon>
        <taxon>Cryptosporangium</taxon>
    </lineage>
</organism>
<gene>
    <name evidence="8" type="ORF">GCM10009539_11090</name>
</gene>
<reference evidence="9" key="1">
    <citation type="journal article" date="2019" name="Int. J. Syst. Evol. Microbiol.">
        <title>The Global Catalogue of Microorganisms (GCM) 10K type strain sequencing project: providing services to taxonomists for standard genome sequencing and annotation.</title>
        <authorList>
            <consortium name="The Broad Institute Genomics Platform"/>
            <consortium name="The Broad Institute Genome Sequencing Center for Infectious Disease"/>
            <person name="Wu L."/>
            <person name="Ma J."/>
        </authorList>
    </citation>
    <scope>NUCLEOTIDE SEQUENCE [LARGE SCALE GENOMIC DNA]</scope>
    <source>
        <strain evidence="9">JCM 10425</strain>
    </source>
</reference>
<feature type="transmembrane region" description="Helical" evidence="6">
    <location>
        <begin position="280"/>
        <end position="296"/>
    </location>
</feature>
<comment type="subcellular location">
    <subcellularLocation>
        <location evidence="1">Membrane</location>
        <topology evidence="1">Multi-pass membrane protein</topology>
    </subcellularLocation>
</comment>
<keyword evidence="9" id="KW-1185">Reference proteome</keyword>
<feature type="transmembrane region" description="Helical" evidence="6">
    <location>
        <begin position="322"/>
        <end position="347"/>
    </location>
</feature>
<evidence type="ECO:0000313" key="9">
    <source>
        <dbReference type="Proteomes" id="UP001500967"/>
    </source>
</evidence>
<evidence type="ECO:0000256" key="6">
    <source>
        <dbReference type="SAM" id="Phobius"/>
    </source>
</evidence>
<dbReference type="Proteomes" id="UP001500967">
    <property type="component" value="Unassembled WGS sequence"/>
</dbReference>
<dbReference type="RefSeq" id="WP_344647636.1">
    <property type="nucleotide sequence ID" value="NZ_BAAAGX010000006.1"/>
</dbReference>
<feature type="domain" description="O-antigen ligase-related" evidence="7">
    <location>
        <begin position="265"/>
        <end position="382"/>
    </location>
</feature>
<feature type="transmembrane region" description="Helical" evidence="6">
    <location>
        <begin position="100"/>
        <end position="120"/>
    </location>
</feature>
<evidence type="ECO:0000256" key="5">
    <source>
        <dbReference type="SAM" id="MobiDB-lite"/>
    </source>
</evidence>
<evidence type="ECO:0000259" key="7">
    <source>
        <dbReference type="Pfam" id="PF04932"/>
    </source>
</evidence>
<sequence length="554" mass="58427">MVNQQRVSPAFPVLDSDRWTSRHTRFATIGAVIVAIAWLLEAAQNNAANGTRAAIGAALAVTVAGLALTLRGVTWSGLAVGGFVVFSGIMSWTWTTTREVTWSVYVIGALLLIAWTFPWVRDAIRLPRLGAAWLGLAYWPLGIISALLTANVSIAGQRVAYFGVSAVAALGILVALRRTGRDPSIGVVTAFLFAIAALFLVGSGNLLDDAHAVPDGPWGSAMTGRFWGGPGLLYHPNSLALIGVLVTLRIAPDRSFARWQRWAVMGVTGLVILLTNSRTAWLFLVCAAGVHLLVLARKQWWTRRGAAVPDDGLPVRSSFREAVVAAVVPIVLVGMVFIGMGGVSSLFQSRYDNTVTEPSTATEVKDYTSGRFDTWKQVIDEFEGDAVVAKLFGNNSDPRGAVVREDTGPVGERPELTTDNSAIGALRRAGVLGCVAFLFGLGLLLWRGIRRGAPAWFTITVVASLATIPWADWLLGGVGGTFWIFLLAAEAWIAFGRSAQPARRTSPAPEGAVNPSPAAGGPADPAPSGPSVGSRPVAPDPAAVPGQASAPASR</sequence>
<accession>A0ABP3DBF0</accession>
<evidence type="ECO:0000256" key="2">
    <source>
        <dbReference type="ARBA" id="ARBA00022692"/>
    </source>
</evidence>
<feature type="transmembrane region" description="Helical" evidence="6">
    <location>
        <begin position="425"/>
        <end position="446"/>
    </location>
</feature>
<feature type="transmembrane region" description="Helical" evidence="6">
    <location>
        <begin position="227"/>
        <end position="247"/>
    </location>
</feature>
<proteinExistence type="predicted"/>
<feature type="transmembrane region" description="Helical" evidence="6">
    <location>
        <begin position="50"/>
        <end position="68"/>
    </location>
</feature>
<dbReference type="InterPro" id="IPR007016">
    <property type="entry name" value="O-antigen_ligase-rel_domated"/>
</dbReference>
<feature type="transmembrane region" description="Helical" evidence="6">
    <location>
        <begin position="453"/>
        <end position="471"/>
    </location>
</feature>
<keyword evidence="2 6" id="KW-0812">Transmembrane</keyword>
<dbReference type="EMBL" id="BAAAGX010000006">
    <property type="protein sequence ID" value="GAA0227403.1"/>
    <property type="molecule type" value="Genomic_DNA"/>
</dbReference>
<evidence type="ECO:0000256" key="3">
    <source>
        <dbReference type="ARBA" id="ARBA00022989"/>
    </source>
</evidence>
<feature type="transmembrane region" description="Helical" evidence="6">
    <location>
        <begin position="132"/>
        <end position="153"/>
    </location>
</feature>
<protein>
    <recommendedName>
        <fullName evidence="7">O-antigen ligase-related domain-containing protein</fullName>
    </recommendedName>
</protein>
<feature type="transmembrane region" description="Helical" evidence="6">
    <location>
        <begin position="159"/>
        <end position="176"/>
    </location>
</feature>
<feature type="region of interest" description="Disordered" evidence="5">
    <location>
        <begin position="503"/>
        <end position="554"/>
    </location>
</feature>
<dbReference type="Pfam" id="PF04932">
    <property type="entry name" value="Wzy_C"/>
    <property type="match status" value="1"/>
</dbReference>
<name>A0ABP3DBF0_9ACTN</name>
<evidence type="ECO:0000256" key="4">
    <source>
        <dbReference type="ARBA" id="ARBA00023136"/>
    </source>
</evidence>
<evidence type="ECO:0000256" key="1">
    <source>
        <dbReference type="ARBA" id="ARBA00004141"/>
    </source>
</evidence>
<feature type="transmembrane region" description="Helical" evidence="6">
    <location>
        <begin position="477"/>
        <end position="495"/>
    </location>
</feature>
<comment type="caution">
    <text evidence="8">The sequence shown here is derived from an EMBL/GenBank/DDBJ whole genome shotgun (WGS) entry which is preliminary data.</text>
</comment>
<feature type="transmembrane region" description="Helical" evidence="6">
    <location>
        <begin position="259"/>
        <end position="274"/>
    </location>
</feature>
<feature type="transmembrane region" description="Helical" evidence="6">
    <location>
        <begin position="188"/>
        <end position="207"/>
    </location>
</feature>
<keyword evidence="3 6" id="KW-1133">Transmembrane helix</keyword>